<reference evidence="3" key="1">
    <citation type="journal article" date="2008" name="Nat. Genet.">
        <title>The Pristionchus pacificus genome provides a unique perspective on nematode lifestyle and parasitism.</title>
        <authorList>
            <person name="Dieterich C."/>
            <person name="Clifton S.W."/>
            <person name="Schuster L.N."/>
            <person name="Chinwalla A."/>
            <person name="Delehaunty K."/>
            <person name="Dinkelacker I."/>
            <person name="Fulton L."/>
            <person name="Fulton R."/>
            <person name="Godfrey J."/>
            <person name="Minx P."/>
            <person name="Mitreva M."/>
            <person name="Roeseler W."/>
            <person name="Tian H."/>
            <person name="Witte H."/>
            <person name="Yang S.P."/>
            <person name="Wilson R.K."/>
            <person name="Sommer R.J."/>
        </authorList>
    </citation>
    <scope>NUCLEOTIDE SEQUENCE [LARGE SCALE GENOMIC DNA]</scope>
    <source>
        <strain evidence="3">PS312</strain>
    </source>
</reference>
<accession>A0A8R1V2U6</accession>
<evidence type="ECO:0000256" key="1">
    <source>
        <dbReference type="SAM" id="Phobius"/>
    </source>
</evidence>
<feature type="transmembrane region" description="Helical" evidence="1">
    <location>
        <begin position="20"/>
        <end position="42"/>
    </location>
</feature>
<dbReference type="EnsemblMetazoa" id="PPA46574.1">
    <property type="protein sequence ID" value="PPA46574.1"/>
    <property type="gene ID" value="WBGene00304353"/>
</dbReference>
<evidence type="ECO:0000313" key="2">
    <source>
        <dbReference type="EnsemblMetazoa" id="PPA46574.1"/>
    </source>
</evidence>
<sequence>SALSLPRHLLKATYLQHPVITITMHLTMLILATSVLGFIECLSKSDIERRVLARGWRFAAPTRALDAPDAPEADADAPRVRTFVRQAHLQWEHDEVDSRAVSENVDLDKVDDGGFERLRRALHSMHPRVGVRLWKREALPWGVDQ</sequence>
<dbReference type="OrthoDB" id="5821945at2759"/>
<keyword evidence="3" id="KW-1185">Reference proteome</keyword>
<keyword evidence="1" id="KW-1133">Transmembrane helix</keyword>
<keyword evidence="1" id="KW-0812">Transmembrane</keyword>
<protein>
    <submittedName>
        <fullName evidence="2">Uncharacterized protein</fullName>
    </submittedName>
</protein>
<gene>
    <name evidence="2" type="primary">WBGene00304353</name>
</gene>
<dbReference type="Proteomes" id="UP000005239">
    <property type="component" value="Unassembled WGS sequence"/>
</dbReference>
<evidence type="ECO:0000313" key="3">
    <source>
        <dbReference type="Proteomes" id="UP000005239"/>
    </source>
</evidence>
<name>A0A8R1V2U6_PRIPA</name>
<reference evidence="2" key="2">
    <citation type="submission" date="2022-06" db="UniProtKB">
        <authorList>
            <consortium name="EnsemblMetazoa"/>
        </authorList>
    </citation>
    <scope>IDENTIFICATION</scope>
    <source>
        <strain evidence="2">PS312</strain>
    </source>
</reference>
<keyword evidence="1" id="KW-0472">Membrane</keyword>
<dbReference type="AlphaFoldDB" id="A0A8R1V2U6"/>
<proteinExistence type="predicted"/>
<organism evidence="2 3">
    <name type="scientific">Pristionchus pacificus</name>
    <name type="common">Parasitic nematode worm</name>
    <dbReference type="NCBI Taxonomy" id="54126"/>
    <lineage>
        <taxon>Eukaryota</taxon>
        <taxon>Metazoa</taxon>
        <taxon>Ecdysozoa</taxon>
        <taxon>Nematoda</taxon>
        <taxon>Chromadorea</taxon>
        <taxon>Rhabditida</taxon>
        <taxon>Rhabditina</taxon>
        <taxon>Diplogasteromorpha</taxon>
        <taxon>Diplogasteroidea</taxon>
        <taxon>Neodiplogasteridae</taxon>
        <taxon>Pristionchus</taxon>
    </lineage>
</organism>